<dbReference type="EMBL" id="CP092418">
    <property type="protein sequence ID" value="USD22559.1"/>
    <property type="molecule type" value="Genomic_DNA"/>
</dbReference>
<evidence type="ECO:0000313" key="3">
    <source>
        <dbReference type="Proteomes" id="UP001055658"/>
    </source>
</evidence>
<dbReference type="Proteomes" id="UP001055658">
    <property type="component" value="Chromosome"/>
</dbReference>
<proteinExistence type="predicted"/>
<reference evidence="2" key="1">
    <citation type="submission" date="2022-02" db="EMBL/GenBank/DDBJ databases">
        <title>Coral-associated bacteria.</title>
        <authorList>
            <person name="Tang K."/>
            <person name="Wang X."/>
        </authorList>
    </citation>
    <scope>NUCLEOTIDE SEQUENCE</scope>
    <source>
        <strain evidence="2">SCSIO 43006</strain>
    </source>
</reference>
<organism evidence="2 3">
    <name type="scientific">Microbulbifer variabilis</name>
    <dbReference type="NCBI Taxonomy" id="266805"/>
    <lineage>
        <taxon>Bacteria</taxon>
        <taxon>Pseudomonadati</taxon>
        <taxon>Pseudomonadota</taxon>
        <taxon>Gammaproteobacteria</taxon>
        <taxon>Cellvibrionales</taxon>
        <taxon>Microbulbiferaceae</taxon>
        <taxon>Microbulbifer</taxon>
    </lineage>
</organism>
<protein>
    <submittedName>
        <fullName evidence="2">Uncharacterized protein</fullName>
    </submittedName>
</protein>
<feature type="region of interest" description="Disordered" evidence="1">
    <location>
        <begin position="1"/>
        <end position="59"/>
    </location>
</feature>
<gene>
    <name evidence="2" type="ORF">MJO52_05350</name>
</gene>
<evidence type="ECO:0000313" key="2">
    <source>
        <dbReference type="EMBL" id="USD22559.1"/>
    </source>
</evidence>
<accession>A0ABY4VEC5</accession>
<sequence>MPRITKISKATDPSKLPQDRTDWGRVYQKPQDTVDQEATMDSENPVIKDGKTRRLNNNK</sequence>
<evidence type="ECO:0000256" key="1">
    <source>
        <dbReference type="SAM" id="MobiDB-lite"/>
    </source>
</evidence>
<keyword evidence="3" id="KW-1185">Reference proteome</keyword>
<name>A0ABY4VEC5_9GAMM</name>
<dbReference type="RefSeq" id="WP_252084916.1">
    <property type="nucleotide sequence ID" value="NZ_CP092418.1"/>
</dbReference>